<evidence type="ECO:0000313" key="1">
    <source>
        <dbReference type="EMBL" id="CAG8479855.1"/>
    </source>
</evidence>
<sequence length="53" mass="5932">MAPNCVITSENGEKIRKKDQNIIECTENALPKHVGTVVKTGIGWKEEIQMCFV</sequence>
<keyword evidence="2" id="KW-1185">Reference proteome</keyword>
<evidence type="ECO:0000313" key="2">
    <source>
        <dbReference type="Proteomes" id="UP000789901"/>
    </source>
</evidence>
<name>A0ABM8VYN2_GIGMA</name>
<dbReference type="Proteomes" id="UP000789901">
    <property type="component" value="Unassembled WGS sequence"/>
</dbReference>
<accession>A0ABM8VYN2</accession>
<protein>
    <submittedName>
        <fullName evidence="1">29814_t:CDS:1</fullName>
    </submittedName>
</protein>
<organism evidence="1 2">
    <name type="scientific">Gigaspora margarita</name>
    <dbReference type="NCBI Taxonomy" id="4874"/>
    <lineage>
        <taxon>Eukaryota</taxon>
        <taxon>Fungi</taxon>
        <taxon>Fungi incertae sedis</taxon>
        <taxon>Mucoromycota</taxon>
        <taxon>Glomeromycotina</taxon>
        <taxon>Glomeromycetes</taxon>
        <taxon>Diversisporales</taxon>
        <taxon>Gigasporaceae</taxon>
        <taxon>Gigaspora</taxon>
    </lineage>
</organism>
<reference evidence="1 2" key="1">
    <citation type="submission" date="2021-06" db="EMBL/GenBank/DDBJ databases">
        <authorList>
            <person name="Kallberg Y."/>
            <person name="Tangrot J."/>
            <person name="Rosling A."/>
        </authorList>
    </citation>
    <scope>NUCLEOTIDE SEQUENCE [LARGE SCALE GENOMIC DNA]</scope>
    <source>
        <strain evidence="1 2">120-4 pot B 10/14</strain>
    </source>
</reference>
<comment type="caution">
    <text evidence="1">The sequence shown here is derived from an EMBL/GenBank/DDBJ whole genome shotgun (WGS) entry which is preliminary data.</text>
</comment>
<gene>
    <name evidence="1" type="ORF">GMARGA_LOCUS1186</name>
</gene>
<dbReference type="EMBL" id="CAJVQB010000285">
    <property type="protein sequence ID" value="CAG8479855.1"/>
    <property type="molecule type" value="Genomic_DNA"/>
</dbReference>
<proteinExistence type="predicted"/>